<keyword evidence="1" id="KW-0175">Coiled coil</keyword>
<gene>
    <name evidence="2" type="ORF">B0E33_11380</name>
</gene>
<keyword evidence="3" id="KW-1185">Reference proteome</keyword>
<evidence type="ECO:0000313" key="2">
    <source>
        <dbReference type="EMBL" id="AQQ04118.1"/>
    </source>
</evidence>
<accession>A0ABN4WXV0</accession>
<sequence length="244" mass="27208">MGIMVELEEIAAAQRERQRAQDLEDFNNELHGNETGRLPRFLSVEAREALAEGKTGRQSKSSLSTLDWLLLNDPEFAQAYELAMDALADAEDAVQTALDQAIARAEETQLALDELTDKAMRLSDGRAVFMDQSGIVRDEKGNAIDPVLAATLEWQGYGPSFEDYLEKREADNEADAAVLAIREDQAELGEIRDELSDEDAELSTERVKELHQRVDEIRDTYIAPVDAPEIRNETSMKVEPITLG</sequence>
<proteinExistence type="predicted"/>
<evidence type="ECO:0000313" key="3">
    <source>
        <dbReference type="Proteomes" id="UP000188174"/>
    </source>
</evidence>
<reference evidence="2 3" key="1">
    <citation type="submission" date="2017-02" db="EMBL/GenBank/DDBJ databases">
        <authorList>
            <person name="Jeong S."/>
        </authorList>
    </citation>
    <scope>NUCLEOTIDE SEQUENCE [LARGE SCALE GENOMIC DNA]</scope>
    <source>
        <strain evidence="2 3">RMAR6-6</strain>
    </source>
</reference>
<feature type="coiled-coil region" evidence="1">
    <location>
        <begin position="80"/>
        <end position="118"/>
    </location>
</feature>
<dbReference type="Proteomes" id="UP000188174">
    <property type="component" value="Chromosome"/>
</dbReference>
<name>A0ABN4WXV0_9HYPH</name>
<protein>
    <submittedName>
        <fullName evidence="2">Uncharacterized protein</fullName>
    </submittedName>
</protein>
<dbReference type="RefSeq" id="WP_077291282.1">
    <property type="nucleotide sequence ID" value="NZ_CP019630.1"/>
</dbReference>
<evidence type="ECO:0000256" key="1">
    <source>
        <dbReference type="SAM" id="Coils"/>
    </source>
</evidence>
<dbReference type="EMBL" id="CP019630">
    <property type="protein sequence ID" value="AQQ04118.1"/>
    <property type="molecule type" value="Genomic_DNA"/>
</dbReference>
<organism evidence="2 3">
    <name type="scientific">Roseibium algicola</name>
    <dbReference type="NCBI Taxonomy" id="2857014"/>
    <lineage>
        <taxon>Bacteria</taxon>
        <taxon>Pseudomonadati</taxon>
        <taxon>Pseudomonadota</taxon>
        <taxon>Alphaproteobacteria</taxon>
        <taxon>Hyphomicrobiales</taxon>
        <taxon>Stappiaceae</taxon>
        <taxon>Roseibium</taxon>
    </lineage>
</organism>